<protein>
    <submittedName>
        <fullName evidence="2">Uncharacterized protein</fullName>
    </submittedName>
</protein>
<feature type="compositionally biased region" description="Basic and acidic residues" evidence="1">
    <location>
        <begin position="62"/>
        <end position="71"/>
    </location>
</feature>
<dbReference type="EMBL" id="ML993918">
    <property type="protein sequence ID" value="KAF2202972.1"/>
    <property type="molecule type" value="Genomic_DNA"/>
</dbReference>
<keyword evidence="3" id="KW-1185">Reference proteome</keyword>
<evidence type="ECO:0000313" key="3">
    <source>
        <dbReference type="Proteomes" id="UP000799536"/>
    </source>
</evidence>
<dbReference type="Proteomes" id="UP000799536">
    <property type="component" value="Unassembled WGS sequence"/>
</dbReference>
<feature type="region of interest" description="Disordered" evidence="1">
    <location>
        <begin position="1"/>
        <end position="71"/>
    </location>
</feature>
<sequence length="370" mass="42476">MAKRAASLSSPHSAAKRGKGETTTASTVIADVTPLSNECPEEPPKLLEPGEDGYDAESPRSTPEKPMSEPCNDKTVEQDYPAHLVPSCYYSPEMFMTVSDTQTRYNYRPLVFVYHLTTSDFQVGTFIMCAPIKHLRAAFEVTRKHPSKGLQSDNCVLRKLPDSYMPAKKFVDRAKEIGATVEKTEYWSPDIVPMALILLHRIRDLDERPFAKKGVEKTLLVAIIVAEKLLTEYPNPLRFWSKLVHHPLRRLIKWDHGFISGFDFHIVRPSEYHFLNFAAQATNLHKWIVAQGGGEGIDIVKRRREKEEEEGRRLDEEYAAFLRGVAEEKMAKRRVSSEGIRVECYAREKREREGRKGEEYEKAWREWCGM</sequence>
<evidence type="ECO:0000256" key="1">
    <source>
        <dbReference type="SAM" id="MobiDB-lite"/>
    </source>
</evidence>
<proteinExistence type="predicted"/>
<organism evidence="2 3">
    <name type="scientific">Delitschia confertaspora ATCC 74209</name>
    <dbReference type="NCBI Taxonomy" id="1513339"/>
    <lineage>
        <taxon>Eukaryota</taxon>
        <taxon>Fungi</taxon>
        <taxon>Dikarya</taxon>
        <taxon>Ascomycota</taxon>
        <taxon>Pezizomycotina</taxon>
        <taxon>Dothideomycetes</taxon>
        <taxon>Pleosporomycetidae</taxon>
        <taxon>Pleosporales</taxon>
        <taxon>Delitschiaceae</taxon>
        <taxon>Delitschia</taxon>
    </lineage>
</organism>
<reference evidence="2" key="1">
    <citation type="journal article" date="2020" name="Stud. Mycol.">
        <title>101 Dothideomycetes genomes: a test case for predicting lifestyles and emergence of pathogens.</title>
        <authorList>
            <person name="Haridas S."/>
            <person name="Albert R."/>
            <person name="Binder M."/>
            <person name="Bloem J."/>
            <person name="Labutti K."/>
            <person name="Salamov A."/>
            <person name="Andreopoulos B."/>
            <person name="Baker S."/>
            <person name="Barry K."/>
            <person name="Bills G."/>
            <person name="Bluhm B."/>
            <person name="Cannon C."/>
            <person name="Castanera R."/>
            <person name="Culley D."/>
            <person name="Daum C."/>
            <person name="Ezra D."/>
            <person name="Gonzalez J."/>
            <person name="Henrissat B."/>
            <person name="Kuo A."/>
            <person name="Liang C."/>
            <person name="Lipzen A."/>
            <person name="Lutzoni F."/>
            <person name="Magnuson J."/>
            <person name="Mondo S."/>
            <person name="Nolan M."/>
            <person name="Ohm R."/>
            <person name="Pangilinan J."/>
            <person name="Park H.-J."/>
            <person name="Ramirez L."/>
            <person name="Alfaro M."/>
            <person name="Sun H."/>
            <person name="Tritt A."/>
            <person name="Yoshinaga Y."/>
            <person name="Zwiers L.-H."/>
            <person name="Turgeon B."/>
            <person name="Goodwin S."/>
            <person name="Spatafora J."/>
            <person name="Crous P."/>
            <person name="Grigoriev I."/>
        </authorList>
    </citation>
    <scope>NUCLEOTIDE SEQUENCE</scope>
    <source>
        <strain evidence="2">ATCC 74209</strain>
    </source>
</reference>
<accession>A0A9P4MUE1</accession>
<dbReference type="AlphaFoldDB" id="A0A9P4MUE1"/>
<name>A0A9P4MUE1_9PLEO</name>
<evidence type="ECO:0000313" key="2">
    <source>
        <dbReference type="EMBL" id="KAF2202972.1"/>
    </source>
</evidence>
<comment type="caution">
    <text evidence="2">The sequence shown here is derived from an EMBL/GenBank/DDBJ whole genome shotgun (WGS) entry which is preliminary data.</text>
</comment>
<gene>
    <name evidence="2" type="ORF">GQ43DRAFT_470439</name>
</gene>